<dbReference type="Gene3D" id="3.40.630.30">
    <property type="match status" value="1"/>
</dbReference>
<keyword evidence="1 4" id="KW-0808">Transferase</keyword>
<evidence type="ECO:0000256" key="2">
    <source>
        <dbReference type="ARBA" id="ARBA00023315"/>
    </source>
</evidence>
<dbReference type="PANTHER" id="PTHR43800:SF1">
    <property type="entry name" value="PEPTIDYL-LYSINE N-ACETYLTRANSFERASE YJAB"/>
    <property type="match status" value="1"/>
</dbReference>
<dbReference type="GO" id="GO:0016747">
    <property type="term" value="F:acyltransferase activity, transferring groups other than amino-acyl groups"/>
    <property type="evidence" value="ECO:0007669"/>
    <property type="project" value="InterPro"/>
</dbReference>
<dbReference type="EMBL" id="QWDC01000002">
    <property type="protein sequence ID" value="RFZ92077.1"/>
    <property type="molecule type" value="Genomic_DNA"/>
</dbReference>
<dbReference type="Pfam" id="PF13508">
    <property type="entry name" value="Acetyltransf_7"/>
    <property type="match status" value="1"/>
</dbReference>
<keyword evidence="2" id="KW-0012">Acyltransferase</keyword>
<sequence length="150" mass="16881">MQNNIRQPQLAEYPVLLELWEASVRATHHFLSEKDIEFYRPLVATFLPMLDVYCVANDGHINGFIAIGEEMVQALFIHPDTRGQGIGKKLMDHAVKNLNITKVDVNEQNQQALGFYECLGFKVTGRSELDGAGKPYPILNMELEHSLSPA</sequence>
<dbReference type="SUPFAM" id="SSF55729">
    <property type="entry name" value="Acyl-CoA N-acyltransferases (Nat)"/>
    <property type="match status" value="1"/>
</dbReference>
<dbReference type="PROSITE" id="PS51186">
    <property type="entry name" value="GNAT"/>
    <property type="match status" value="1"/>
</dbReference>
<proteinExistence type="predicted"/>
<comment type="caution">
    <text evidence="4">The sequence shown here is derived from an EMBL/GenBank/DDBJ whole genome shotgun (WGS) entry which is preliminary data.</text>
</comment>
<organism evidence="4 5">
    <name type="scientific">Mucilaginibacter conchicola</name>
    <dbReference type="NCBI Taxonomy" id="2303333"/>
    <lineage>
        <taxon>Bacteria</taxon>
        <taxon>Pseudomonadati</taxon>
        <taxon>Bacteroidota</taxon>
        <taxon>Sphingobacteriia</taxon>
        <taxon>Sphingobacteriales</taxon>
        <taxon>Sphingobacteriaceae</taxon>
        <taxon>Mucilaginibacter</taxon>
    </lineage>
</organism>
<dbReference type="OrthoDB" id="9789605at2"/>
<dbReference type="InterPro" id="IPR000182">
    <property type="entry name" value="GNAT_dom"/>
</dbReference>
<name>A0A372NU01_9SPHI</name>
<protein>
    <submittedName>
        <fullName evidence="4">Acetyltransferase</fullName>
    </submittedName>
</protein>
<keyword evidence="5" id="KW-1185">Reference proteome</keyword>
<evidence type="ECO:0000259" key="3">
    <source>
        <dbReference type="PROSITE" id="PS51186"/>
    </source>
</evidence>
<dbReference type="Proteomes" id="UP000264217">
    <property type="component" value="Unassembled WGS sequence"/>
</dbReference>
<dbReference type="CDD" id="cd04301">
    <property type="entry name" value="NAT_SF"/>
    <property type="match status" value="1"/>
</dbReference>
<accession>A0A372NU01</accession>
<dbReference type="RefSeq" id="WP_117391788.1">
    <property type="nucleotide sequence ID" value="NZ_QWDC01000002.1"/>
</dbReference>
<gene>
    <name evidence="4" type="ORF">D0C36_11560</name>
</gene>
<evidence type="ECO:0000313" key="5">
    <source>
        <dbReference type="Proteomes" id="UP000264217"/>
    </source>
</evidence>
<dbReference type="InterPro" id="IPR016181">
    <property type="entry name" value="Acyl_CoA_acyltransferase"/>
</dbReference>
<dbReference type="PANTHER" id="PTHR43800">
    <property type="entry name" value="PEPTIDYL-LYSINE N-ACETYLTRANSFERASE YJAB"/>
    <property type="match status" value="1"/>
</dbReference>
<evidence type="ECO:0000313" key="4">
    <source>
        <dbReference type="EMBL" id="RFZ92077.1"/>
    </source>
</evidence>
<dbReference type="NCBIfam" id="NF007807">
    <property type="entry name" value="PRK10514.1"/>
    <property type="match status" value="1"/>
</dbReference>
<reference evidence="4 5" key="1">
    <citation type="submission" date="2018-08" db="EMBL/GenBank/DDBJ databases">
        <title>Mucilaginibacter sp. MYSH2.</title>
        <authorList>
            <person name="Seo T."/>
        </authorList>
    </citation>
    <scope>NUCLEOTIDE SEQUENCE [LARGE SCALE GENOMIC DNA]</scope>
    <source>
        <strain evidence="4 5">MYSH2</strain>
    </source>
</reference>
<evidence type="ECO:0000256" key="1">
    <source>
        <dbReference type="ARBA" id="ARBA00022679"/>
    </source>
</evidence>
<feature type="domain" description="N-acetyltransferase" evidence="3">
    <location>
        <begin position="3"/>
        <end position="142"/>
    </location>
</feature>
<dbReference type="AlphaFoldDB" id="A0A372NU01"/>